<dbReference type="AlphaFoldDB" id="A0A517PP72"/>
<dbReference type="Proteomes" id="UP000320421">
    <property type="component" value="Chromosome"/>
</dbReference>
<organism evidence="1 2">
    <name type="scientific">Gimesia chilikensis</name>
    <dbReference type="NCBI Taxonomy" id="2605989"/>
    <lineage>
        <taxon>Bacteria</taxon>
        <taxon>Pseudomonadati</taxon>
        <taxon>Planctomycetota</taxon>
        <taxon>Planctomycetia</taxon>
        <taxon>Planctomycetales</taxon>
        <taxon>Planctomycetaceae</taxon>
        <taxon>Gimesia</taxon>
    </lineage>
</organism>
<evidence type="ECO:0000313" key="2">
    <source>
        <dbReference type="Proteomes" id="UP000320421"/>
    </source>
</evidence>
<name>A0A517PP72_9PLAN</name>
<evidence type="ECO:0000313" key="1">
    <source>
        <dbReference type="EMBL" id="QDT21172.1"/>
    </source>
</evidence>
<accession>A0A517PP72</accession>
<keyword evidence="2" id="KW-1185">Reference proteome</keyword>
<proteinExistence type="predicted"/>
<gene>
    <name evidence="1" type="ORF">HG66A1_29710</name>
</gene>
<dbReference type="EMBL" id="CP036266">
    <property type="protein sequence ID" value="QDT21172.1"/>
    <property type="molecule type" value="Genomic_DNA"/>
</dbReference>
<sequence length="220" mass="25283">MEIWDKSKEDQAEWDEIYNAPPEKLFLIASDTFLTLRELVFDAIDGRISKRDEIFIIDVEIPASAIIAYCDTKTNIDPQFIVELLHALHAETINVRSIGGGPTDYRSKRSANEYQYLLDQVWKTSHRLSNHLFSIASEQGRAEVQKTLNEPDLYSGPIPCKVLREIFAVDGVPISQETLLTMIEDETIRTDKTRDTTKRKLVLKSCLPDGWEKFLRKRVP</sequence>
<reference evidence="1 2" key="1">
    <citation type="submission" date="2019-02" db="EMBL/GenBank/DDBJ databases">
        <title>Deep-cultivation of Planctomycetes and their phenomic and genomic characterization uncovers novel biology.</title>
        <authorList>
            <person name="Wiegand S."/>
            <person name="Jogler M."/>
            <person name="Boedeker C."/>
            <person name="Pinto D."/>
            <person name="Vollmers J."/>
            <person name="Rivas-Marin E."/>
            <person name="Kohn T."/>
            <person name="Peeters S.H."/>
            <person name="Heuer A."/>
            <person name="Rast P."/>
            <person name="Oberbeckmann S."/>
            <person name="Bunk B."/>
            <person name="Jeske O."/>
            <person name="Meyerdierks A."/>
            <person name="Storesund J.E."/>
            <person name="Kallscheuer N."/>
            <person name="Luecker S."/>
            <person name="Lage O.M."/>
            <person name="Pohl T."/>
            <person name="Merkel B.J."/>
            <person name="Hornburger P."/>
            <person name="Mueller R.-W."/>
            <person name="Bruemmer F."/>
            <person name="Labrenz M."/>
            <person name="Spormann A.M."/>
            <person name="Op den Camp H."/>
            <person name="Overmann J."/>
            <person name="Amann R."/>
            <person name="Jetten M.S.M."/>
            <person name="Mascher T."/>
            <person name="Medema M.H."/>
            <person name="Devos D.P."/>
            <person name="Kaster A.-K."/>
            <person name="Ovreas L."/>
            <person name="Rohde M."/>
            <person name="Galperin M.Y."/>
            <person name="Jogler C."/>
        </authorList>
    </citation>
    <scope>NUCLEOTIDE SEQUENCE [LARGE SCALE GENOMIC DNA]</scope>
    <source>
        <strain evidence="1 2">HG66A1</strain>
    </source>
</reference>
<protein>
    <submittedName>
        <fullName evidence="1">Uncharacterized protein</fullName>
    </submittedName>
</protein>
<dbReference type="RefSeq" id="WP_145185045.1">
    <property type="nucleotide sequence ID" value="NZ_CP036266.1"/>
</dbReference>